<evidence type="ECO:0000256" key="1">
    <source>
        <dbReference type="ARBA" id="ARBA00022741"/>
    </source>
</evidence>
<gene>
    <name evidence="6" type="ORF">chiPu_0015118</name>
</gene>
<evidence type="ECO:0000256" key="4">
    <source>
        <dbReference type="SAM" id="MobiDB-lite"/>
    </source>
</evidence>
<dbReference type="AlphaFoldDB" id="A0A401T1U2"/>
<proteinExistence type="inferred from homology"/>
<feature type="domain" description="Kinesin motor" evidence="5">
    <location>
        <begin position="130"/>
        <end position="183"/>
    </location>
</feature>
<dbReference type="InterPro" id="IPR036961">
    <property type="entry name" value="Kinesin_motor_dom_sf"/>
</dbReference>
<dbReference type="PROSITE" id="PS50067">
    <property type="entry name" value="KINESIN_MOTOR_2"/>
    <property type="match status" value="1"/>
</dbReference>
<keyword evidence="1" id="KW-0547">Nucleotide-binding</keyword>
<evidence type="ECO:0000259" key="5">
    <source>
        <dbReference type="PROSITE" id="PS50067"/>
    </source>
</evidence>
<feature type="region of interest" description="Disordered" evidence="4">
    <location>
        <begin position="163"/>
        <end position="183"/>
    </location>
</feature>
<keyword evidence="7" id="KW-1185">Reference proteome</keyword>
<evidence type="ECO:0000256" key="2">
    <source>
        <dbReference type="ARBA" id="ARBA00022840"/>
    </source>
</evidence>
<feature type="compositionally biased region" description="Basic and acidic residues" evidence="4">
    <location>
        <begin position="172"/>
        <end position="183"/>
    </location>
</feature>
<protein>
    <recommendedName>
        <fullName evidence="5">Kinesin motor domain-containing protein</fullName>
    </recommendedName>
</protein>
<dbReference type="GO" id="GO:0008017">
    <property type="term" value="F:microtubule binding"/>
    <property type="evidence" value="ECO:0007669"/>
    <property type="project" value="InterPro"/>
</dbReference>
<comment type="caution">
    <text evidence="3">Lacks conserved residue(s) required for the propagation of feature annotation.</text>
</comment>
<dbReference type="GO" id="GO:0005524">
    <property type="term" value="F:ATP binding"/>
    <property type="evidence" value="ECO:0007669"/>
    <property type="project" value="UniProtKB-KW"/>
</dbReference>
<dbReference type="GO" id="GO:0003777">
    <property type="term" value="F:microtubule motor activity"/>
    <property type="evidence" value="ECO:0007669"/>
    <property type="project" value="InterPro"/>
</dbReference>
<evidence type="ECO:0000256" key="3">
    <source>
        <dbReference type="PROSITE-ProRule" id="PRU00283"/>
    </source>
</evidence>
<comment type="similarity">
    <text evidence="3">Belongs to the TRAFAC class myosin-kinesin ATPase superfamily. Kinesin family.</text>
</comment>
<sequence length="183" mass="19781">MLRALSGNSRPLDPQLRKLPILGSALRKLPILGAALRKYPILGSPLRNFPARGTVPVVLRNCPSGPAHSPTLLPESAETFRSLPSLPSACPSLPSPPAGPCGRRLGFTAVMAKNHRFKFRQGNSNMSESNVKVAVRIRPLNRREIDLNTKCIIDVEGNQTILSPANANLGKGDARKNDQDHSN</sequence>
<dbReference type="EMBL" id="BEZZ01000859">
    <property type="protein sequence ID" value="GCC36623.1"/>
    <property type="molecule type" value="Genomic_DNA"/>
</dbReference>
<dbReference type="SUPFAM" id="SSF52540">
    <property type="entry name" value="P-loop containing nucleoside triphosphate hydrolases"/>
    <property type="match status" value="1"/>
</dbReference>
<dbReference type="Gene3D" id="3.40.850.10">
    <property type="entry name" value="Kinesin motor domain"/>
    <property type="match status" value="1"/>
</dbReference>
<evidence type="ECO:0000313" key="6">
    <source>
        <dbReference type="EMBL" id="GCC36623.1"/>
    </source>
</evidence>
<accession>A0A401T1U2</accession>
<reference evidence="6 7" key="1">
    <citation type="journal article" date="2018" name="Nat. Ecol. Evol.">
        <title>Shark genomes provide insights into elasmobranch evolution and the origin of vertebrates.</title>
        <authorList>
            <person name="Hara Y"/>
            <person name="Yamaguchi K"/>
            <person name="Onimaru K"/>
            <person name="Kadota M"/>
            <person name="Koyanagi M"/>
            <person name="Keeley SD"/>
            <person name="Tatsumi K"/>
            <person name="Tanaka K"/>
            <person name="Motone F"/>
            <person name="Kageyama Y"/>
            <person name="Nozu R"/>
            <person name="Adachi N"/>
            <person name="Nishimura O"/>
            <person name="Nakagawa R"/>
            <person name="Tanegashima C"/>
            <person name="Kiyatake I"/>
            <person name="Matsumoto R"/>
            <person name="Murakumo K"/>
            <person name="Nishida K"/>
            <person name="Terakita A"/>
            <person name="Kuratani S"/>
            <person name="Sato K"/>
            <person name="Hyodo S Kuraku.S."/>
        </authorList>
    </citation>
    <scope>NUCLEOTIDE SEQUENCE [LARGE SCALE GENOMIC DNA]</scope>
</reference>
<name>A0A401T1U2_CHIPU</name>
<dbReference type="GO" id="GO:0007018">
    <property type="term" value="P:microtubule-based movement"/>
    <property type="evidence" value="ECO:0007669"/>
    <property type="project" value="InterPro"/>
</dbReference>
<dbReference type="InterPro" id="IPR001752">
    <property type="entry name" value="Kinesin_motor_dom"/>
</dbReference>
<dbReference type="STRING" id="137246.A0A401T1U2"/>
<keyword evidence="2" id="KW-0067">ATP-binding</keyword>
<evidence type="ECO:0000313" key="7">
    <source>
        <dbReference type="Proteomes" id="UP000287033"/>
    </source>
</evidence>
<comment type="caution">
    <text evidence="6">The sequence shown here is derived from an EMBL/GenBank/DDBJ whole genome shotgun (WGS) entry which is preliminary data.</text>
</comment>
<dbReference type="Proteomes" id="UP000287033">
    <property type="component" value="Unassembled WGS sequence"/>
</dbReference>
<dbReference type="InterPro" id="IPR027417">
    <property type="entry name" value="P-loop_NTPase"/>
</dbReference>
<dbReference type="OrthoDB" id="3176171at2759"/>
<organism evidence="6 7">
    <name type="scientific">Chiloscyllium punctatum</name>
    <name type="common">Brownbanded bambooshark</name>
    <name type="synonym">Hemiscyllium punctatum</name>
    <dbReference type="NCBI Taxonomy" id="137246"/>
    <lineage>
        <taxon>Eukaryota</taxon>
        <taxon>Metazoa</taxon>
        <taxon>Chordata</taxon>
        <taxon>Craniata</taxon>
        <taxon>Vertebrata</taxon>
        <taxon>Chondrichthyes</taxon>
        <taxon>Elasmobranchii</taxon>
        <taxon>Galeomorphii</taxon>
        <taxon>Galeoidea</taxon>
        <taxon>Orectolobiformes</taxon>
        <taxon>Hemiscylliidae</taxon>
        <taxon>Chiloscyllium</taxon>
    </lineage>
</organism>